<feature type="domain" description="LysM" evidence="2">
    <location>
        <begin position="42"/>
        <end position="86"/>
    </location>
</feature>
<reference evidence="3 4" key="1">
    <citation type="journal article" date="2015" name="Genome Announc.">
        <title>Expanding the biotechnology potential of lactobacilli through comparative genomics of 213 strains and associated genera.</title>
        <authorList>
            <person name="Sun Z."/>
            <person name="Harris H.M."/>
            <person name="McCann A."/>
            <person name="Guo C."/>
            <person name="Argimon S."/>
            <person name="Zhang W."/>
            <person name="Yang X."/>
            <person name="Jeffery I.B."/>
            <person name="Cooney J.C."/>
            <person name="Kagawa T.F."/>
            <person name="Liu W."/>
            <person name="Song Y."/>
            <person name="Salvetti E."/>
            <person name="Wrobel A."/>
            <person name="Rasinkangas P."/>
            <person name="Parkhill J."/>
            <person name="Rea M.C."/>
            <person name="O'Sullivan O."/>
            <person name="Ritari J."/>
            <person name="Douillard F.P."/>
            <person name="Paul Ross R."/>
            <person name="Yang R."/>
            <person name="Briner A.E."/>
            <person name="Felis G.E."/>
            <person name="de Vos W.M."/>
            <person name="Barrangou R."/>
            <person name="Klaenhammer T.R."/>
            <person name="Caufield P.W."/>
            <person name="Cui Y."/>
            <person name="Zhang H."/>
            <person name="O'Toole P.W."/>
        </authorList>
    </citation>
    <scope>NUCLEOTIDE SEQUENCE [LARGE SCALE GENOMIC DNA]</scope>
    <source>
        <strain evidence="3 4">DSM 20605</strain>
    </source>
</reference>
<evidence type="ECO:0000256" key="1">
    <source>
        <dbReference type="SAM" id="MobiDB-lite"/>
    </source>
</evidence>
<dbReference type="STRING" id="1133569.FD21_GL000549"/>
<accession>A0A0R2C088</accession>
<dbReference type="PATRIC" id="fig|1133569.4.peg.585"/>
<dbReference type="SUPFAM" id="SSF54106">
    <property type="entry name" value="LysM domain"/>
    <property type="match status" value="1"/>
</dbReference>
<organism evidence="3 4">
    <name type="scientific">Liquorilactobacillus vini DSM 20605</name>
    <dbReference type="NCBI Taxonomy" id="1133569"/>
    <lineage>
        <taxon>Bacteria</taxon>
        <taxon>Bacillati</taxon>
        <taxon>Bacillota</taxon>
        <taxon>Bacilli</taxon>
        <taxon>Lactobacillales</taxon>
        <taxon>Lactobacillaceae</taxon>
        <taxon>Liquorilactobacillus</taxon>
    </lineage>
</organism>
<dbReference type="InterPro" id="IPR036779">
    <property type="entry name" value="LysM_dom_sf"/>
</dbReference>
<feature type="region of interest" description="Disordered" evidence="1">
    <location>
        <begin position="113"/>
        <end position="136"/>
    </location>
</feature>
<sequence>MSIEKISNLQYLQNYYPSSSATTAKETFSNLLNDKLNADKTSTITAKWGNTVWGLAQTYHTDVNSIAKLNNLSNPNYIQVGQKLTIPDNQTLDSNTTTDSSQTNLAATNLETASSNQATASANNDTSSTNDDTGLSKAESDAKAYIVQHESGGNYNARNGKYIGKYQLDESYLNGDYSAANQDKVAAQYVSQRYGSWVNAMKHWETYHWY</sequence>
<dbReference type="Gene3D" id="3.10.350.10">
    <property type="entry name" value="LysM domain"/>
    <property type="match status" value="1"/>
</dbReference>
<gene>
    <name evidence="3" type="ORF">FD21_GL000549</name>
</gene>
<protein>
    <submittedName>
        <fullName evidence="3">Peptidoglycan binding protein, LysM domain containing protein</fullName>
    </submittedName>
</protein>
<keyword evidence="4" id="KW-1185">Reference proteome</keyword>
<dbReference type="AlphaFoldDB" id="A0A0R2C088"/>
<dbReference type="InterPro" id="IPR018392">
    <property type="entry name" value="LysM"/>
</dbReference>
<evidence type="ECO:0000259" key="2">
    <source>
        <dbReference type="PROSITE" id="PS51782"/>
    </source>
</evidence>
<name>A0A0R2C088_9LACO</name>
<dbReference type="Pfam" id="PF01476">
    <property type="entry name" value="LysM"/>
    <property type="match status" value="1"/>
</dbReference>
<comment type="caution">
    <text evidence="3">The sequence shown here is derived from an EMBL/GenBank/DDBJ whole genome shotgun (WGS) entry which is preliminary data.</text>
</comment>
<feature type="compositionally biased region" description="Low complexity" evidence="1">
    <location>
        <begin position="113"/>
        <end position="133"/>
    </location>
</feature>
<dbReference type="eggNOG" id="COG1388">
    <property type="taxonomic scope" value="Bacteria"/>
</dbReference>
<dbReference type="RefSeq" id="WP_010579530.1">
    <property type="nucleotide sequence ID" value="NZ_AHYZ01000016.1"/>
</dbReference>
<proteinExistence type="predicted"/>
<evidence type="ECO:0000313" key="4">
    <source>
        <dbReference type="Proteomes" id="UP000051576"/>
    </source>
</evidence>
<dbReference type="PROSITE" id="PS51782">
    <property type="entry name" value="LYSM"/>
    <property type="match status" value="1"/>
</dbReference>
<dbReference type="CDD" id="cd00118">
    <property type="entry name" value="LysM"/>
    <property type="match status" value="1"/>
</dbReference>
<dbReference type="Proteomes" id="UP000051576">
    <property type="component" value="Unassembled WGS sequence"/>
</dbReference>
<evidence type="ECO:0000313" key="3">
    <source>
        <dbReference type="EMBL" id="KRM81804.1"/>
    </source>
</evidence>
<dbReference type="SMART" id="SM00257">
    <property type="entry name" value="LysM"/>
    <property type="match status" value="1"/>
</dbReference>
<dbReference type="EMBL" id="AYYX01000168">
    <property type="protein sequence ID" value="KRM81804.1"/>
    <property type="molecule type" value="Genomic_DNA"/>
</dbReference>